<dbReference type="AlphaFoldDB" id="A8ZYR8"/>
<proteinExistence type="predicted"/>
<dbReference type="eggNOG" id="COG1729">
    <property type="taxonomic scope" value="Bacteria"/>
</dbReference>
<protein>
    <recommendedName>
        <fullName evidence="3">Protein SirB1 N-terminal domain-containing protein</fullName>
    </recommendedName>
</protein>
<name>A8ZYR8_DESOH</name>
<evidence type="ECO:0008006" key="3">
    <source>
        <dbReference type="Google" id="ProtNLM"/>
    </source>
</evidence>
<dbReference type="Proteomes" id="UP000008561">
    <property type="component" value="Chromosome"/>
</dbReference>
<dbReference type="SUPFAM" id="SSF48452">
    <property type="entry name" value="TPR-like"/>
    <property type="match status" value="1"/>
</dbReference>
<dbReference type="HOGENOM" id="CLU_666781_0_0_7"/>
<sequence length="448" mass="49035">MIRRNGRTGSGRCRMAAVYAVAAVLLFLAGPVYAGDIRPVCLAMDIFTPLERTFFEDLADGGLSGYDDYDAFLIASGIVDPRAFSRYRPRIRAIRSRALAGVDRNAAPYDRGKTLLFWLHDNVLRTYSETSNLAGDLLDKGAFNCLSSTILYCLLAKDLGLSVSGVLAPGHTFCLLADGDRQIVVETTNRYGFEPGRVEEEAIEGGVRQVTVPETVYETTKTVPLYGLMALLYVNTLDMSTLAVGQGETGCLPRFAKVCLFDPENGLFADNLAACLNNLAVSALGQERLEPAYLLIQQGKALGRAPFDDLEVQYYNQMAEQQAGSGDFNGAVQTLWTALQLYPENPVLDNNILYYYGLWADTFRTRSDTGGVVRVFLAARQMLPGSAAVSEGLKAAFYNHAVDAYNRQDFDAARSICQEALGLFPGEGAFLEILNAIPQDPPAWQWGR</sequence>
<dbReference type="InterPro" id="IPR011990">
    <property type="entry name" value="TPR-like_helical_dom_sf"/>
</dbReference>
<dbReference type="SMART" id="SM00028">
    <property type="entry name" value="TPR"/>
    <property type="match status" value="3"/>
</dbReference>
<evidence type="ECO:0000313" key="1">
    <source>
        <dbReference type="EMBL" id="ABW67173.1"/>
    </source>
</evidence>
<gene>
    <name evidence="1" type="ordered locus">Dole_1369</name>
</gene>
<keyword evidence="2" id="KW-1185">Reference proteome</keyword>
<evidence type="ECO:0000313" key="2">
    <source>
        <dbReference type="Proteomes" id="UP000008561"/>
    </source>
</evidence>
<accession>A8ZYR8</accession>
<dbReference type="STRING" id="96561.Dole_1369"/>
<dbReference type="KEGG" id="dol:Dole_1369"/>
<reference evidence="1 2" key="1">
    <citation type="submission" date="2007-10" db="EMBL/GenBank/DDBJ databases">
        <title>Complete sequence of Desulfococcus oleovorans Hxd3.</title>
        <authorList>
            <consortium name="US DOE Joint Genome Institute"/>
            <person name="Copeland A."/>
            <person name="Lucas S."/>
            <person name="Lapidus A."/>
            <person name="Barry K."/>
            <person name="Glavina del Rio T."/>
            <person name="Dalin E."/>
            <person name="Tice H."/>
            <person name="Pitluck S."/>
            <person name="Kiss H."/>
            <person name="Brettin T."/>
            <person name="Bruce D."/>
            <person name="Detter J.C."/>
            <person name="Han C."/>
            <person name="Schmutz J."/>
            <person name="Larimer F."/>
            <person name="Land M."/>
            <person name="Hauser L."/>
            <person name="Kyrpides N."/>
            <person name="Kim E."/>
            <person name="Wawrik B."/>
            <person name="Richardson P."/>
        </authorList>
    </citation>
    <scope>NUCLEOTIDE SEQUENCE [LARGE SCALE GENOMIC DNA]</scope>
    <source>
        <strain evidence="2">DSM 6200 / JCM 39069 / Hxd3</strain>
    </source>
</reference>
<organism evidence="1 2">
    <name type="scientific">Desulfosudis oleivorans (strain DSM 6200 / JCM 39069 / Hxd3)</name>
    <name type="common">Desulfococcus oleovorans</name>
    <dbReference type="NCBI Taxonomy" id="96561"/>
    <lineage>
        <taxon>Bacteria</taxon>
        <taxon>Pseudomonadati</taxon>
        <taxon>Thermodesulfobacteriota</taxon>
        <taxon>Desulfobacteria</taxon>
        <taxon>Desulfobacterales</taxon>
        <taxon>Desulfosudaceae</taxon>
        <taxon>Desulfosudis</taxon>
    </lineage>
</organism>
<dbReference type="Gene3D" id="1.25.40.10">
    <property type="entry name" value="Tetratricopeptide repeat domain"/>
    <property type="match status" value="1"/>
</dbReference>
<dbReference type="InterPro" id="IPR019734">
    <property type="entry name" value="TPR_rpt"/>
</dbReference>
<dbReference type="EMBL" id="CP000859">
    <property type="protein sequence ID" value="ABW67173.1"/>
    <property type="molecule type" value="Genomic_DNA"/>
</dbReference>